<gene>
    <name evidence="2" type="ORF">PV327_007347</name>
</gene>
<reference evidence="2" key="2">
    <citation type="submission" date="2023-03" db="EMBL/GenBank/DDBJ databases">
        <authorList>
            <person name="Inwood S.N."/>
            <person name="Skelly J.G."/>
            <person name="Guhlin J."/>
            <person name="Harrop T.W.R."/>
            <person name="Goldson S.G."/>
            <person name="Dearden P.K."/>
        </authorList>
    </citation>
    <scope>NUCLEOTIDE SEQUENCE</scope>
    <source>
        <strain evidence="2">Lincoln</strain>
        <tissue evidence="2">Whole body</tissue>
    </source>
</reference>
<accession>A0AA39FZN6</accession>
<feature type="compositionally biased region" description="Low complexity" evidence="1">
    <location>
        <begin position="86"/>
        <end position="99"/>
    </location>
</feature>
<sequence length="221" mass="25488">MKEMSEKVKFIKIKGNMRGSNIWIDDDLTTRETEIRRYLRKEAEMEEKRGKRVSLAFIRLKGMEISGDGMKERGSSRSFSVEETASRSLSQMQSQKKSSNNIREDGADCSEITSVVMWNLAGINTVRESWPFLDRFKIIVLQETWVEKEREEAVCKSLSGKFVWKIIGDTRENNERMKPKKGRAKGGANCGRLLAAIKIMENCVALKVKIYLQYLQYSIIK</sequence>
<dbReference type="EMBL" id="JAQQBR010000004">
    <property type="protein sequence ID" value="KAK0178456.1"/>
    <property type="molecule type" value="Genomic_DNA"/>
</dbReference>
<evidence type="ECO:0000313" key="2">
    <source>
        <dbReference type="EMBL" id="KAK0178456.1"/>
    </source>
</evidence>
<feature type="region of interest" description="Disordered" evidence="1">
    <location>
        <begin position="68"/>
        <end position="105"/>
    </location>
</feature>
<evidence type="ECO:0000313" key="3">
    <source>
        <dbReference type="Proteomes" id="UP001168972"/>
    </source>
</evidence>
<dbReference type="Proteomes" id="UP001168972">
    <property type="component" value="Unassembled WGS sequence"/>
</dbReference>
<keyword evidence="3" id="KW-1185">Reference proteome</keyword>
<reference evidence="2" key="1">
    <citation type="journal article" date="2023" name="bioRxiv">
        <title>Scaffold-level genome assemblies of two parasitoid biocontrol wasps reveal the parthenogenesis mechanism and an associated novel virus.</title>
        <authorList>
            <person name="Inwood S."/>
            <person name="Skelly J."/>
            <person name="Guhlin J."/>
            <person name="Harrop T."/>
            <person name="Goldson S."/>
            <person name="Dearden P."/>
        </authorList>
    </citation>
    <scope>NUCLEOTIDE SEQUENCE</scope>
    <source>
        <strain evidence="2">Lincoln</strain>
        <tissue evidence="2">Whole body</tissue>
    </source>
</reference>
<evidence type="ECO:0000256" key="1">
    <source>
        <dbReference type="SAM" id="MobiDB-lite"/>
    </source>
</evidence>
<name>A0AA39FZN6_MICHY</name>
<comment type="caution">
    <text evidence="2">The sequence shown here is derived from an EMBL/GenBank/DDBJ whole genome shotgun (WGS) entry which is preliminary data.</text>
</comment>
<protein>
    <submittedName>
        <fullName evidence="2">Uncharacterized protein</fullName>
    </submittedName>
</protein>
<organism evidence="2 3">
    <name type="scientific">Microctonus hyperodae</name>
    <name type="common">Parasitoid wasp</name>
    <dbReference type="NCBI Taxonomy" id="165561"/>
    <lineage>
        <taxon>Eukaryota</taxon>
        <taxon>Metazoa</taxon>
        <taxon>Ecdysozoa</taxon>
        <taxon>Arthropoda</taxon>
        <taxon>Hexapoda</taxon>
        <taxon>Insecta</taxon>
        <taxon>Pterygota</taxon>
        <taxon>Neoptera</taxon>
        <taxon>Endopterygota</taxon>
        <taxon>Hymenoptera</taxon>
        <taxon>Apocrita</taxon>
        <taxon>Ichneumonoidea</taxon>
        <taxon>Braconidae</taxon>
        <taxon>Euphorinae</taxon>
        <taxon>Microctonus</taxon>
    </lineage>
</organism>
<dbReference type="AlphaFoldDB" id="A0AA39FZN6"/>
<proteinExistence type="predicted"/>